<keyword evidence="4" id="KW-0472">Membrane</keyword>
<feature type="domain" description="Phospholipid/glycerol acyltransferase" evidence="5">
    <location>
        <begin position="76"/>
        <end position="190"/>
    </location>
</feature>
<dbReference type="PANTHER" id="PTHR10434:SF40">
    <property type="entry name" value="1-ACYL-SN-GLYCEROL-3-PHOSPHATE ACYLTRANSFERASE"/>
    <property type="match status" value="1"/>
</dbReference>
<organism evidence="6 7">
    <name type="scientific">Thiopseudomonas alkaliphila</name>
    <dbReference type="NCBI Taxonomy" id="1697053"/>
    <lineage>
        <taxon>Bacteria</taxon>
        <taxon>Pseudomonadati</taxon>
        <taxon>Pseudomonadota</taxon>
        <taxon>Gammaproteobacteria</taxon>
        <taxon>Pseudomonadales</taxon>
        <taxon>Pseudomonadaceae</taxon>
        <taxon>Thiopseudomonas</taxon>
    </lineage>
</organism>
<evidence type="ECO:0000313" key="6">
    <source>
        <dbReference type="EMBL" id="AKX59734.1"/>
    </source>
</evidence>
<dbReference type="PANTHER" id="PTHR10434">
    <property type="entry name" value="1-ACYL-SN-GLYCEROL-3-PHOSPHATE ACYLTRANSFERASE"/>
    <property type="match status" value="1"/>
</dbReference>
<comment type="pathway">
    <text evidence="1">Lipid metabolism.</text>
</comment>
<evidence type="ECO:0000256" key="4">
    <source>
        <dbReference type="SAM" id="Phobius"/>
    </source>
</evidence>
<dbReference type="GO" id="GO:0006654">
    <property type="term" value="P:phosphatidic acid biosynthetic process"/>
    <property type="evidence" value="ECO:0007669"/>
    <property type="project" value="TreeGrafter"/>
</dbReference>
<evidence type="ECO:0000256" key="3">
    <source>
        <dbReference type="ARBA" id="ARBA00023315"/>
    </source>
</evidence>
<dbReference type="PATRIC" id="fig|1698449.3.peg.1446"/>
<evidence type="ECO:0000313" key="7">
    <source>
        <dbReference type="Proteomes" id="UP000063953"/>
    </source>
</evidence>
<feature type="transmembrane region" description="Helical" evidence="4">
    <location>
        <begin position="12"/>
        <end position="34"/>
    </location>
</feature>
<dbReference type="CDD" id="cd07989">
    <property type="entry name" value="LPLAT_AGPAT-like"/>
    <property type="match status" value="1"/>
</dbReference>
<keyword evidence="3 6" id="KW-0012">Acyltransferase</keyword>
<sequence length="271" mass="30300">MVLLANIRTTVFYVLLALFSLLWCVVCLFVAPFLGFSKRYHFTAVYWCRGALWLAEHILGITYRIEGAEHIPQQPCVILAKHQSTWETFFLSKYFEPLTQVLKKELLSIPFFGWTMGMLKPIAIDRSNPKQALKQVATQGGLALKDQRWLLIFPEGTRVPVGNIGKFSRGGAALAVNNQVGVLPVAHNAGRFWPKTGWAKYPGEITVRFGPVLYAEGTGSEAINRLNQQAFAWIAQAQYEIGDLSAKVWSDLDLGDKEIQHVPAALESPQP</sequence>
<dbReference type="Proteomes" id="UP000063953">
    <property type="component" value="Chromosome"/>
</dbReference>
<keyword evidence="7" id="KW-1185">Reference proteome</keyword>
<accession>A0A0K1XEQ5</accession>
<dbReference type="GO" id="GO:0003841">
    <property type="term" value="F:1-acylglycerol-3-phosphate O-acyltransferase activity"/>
    <property type="evidence" value="ECO:0007669"/>
    <property type="project" value="TreeGrafter"/>
</dbReference>
<protein>
    <submittedName>
        <fullName evidence="6">Glycerol acyltransferase</fullName>
    </submittedName>
</protein>
<name>A0A0K1XEQ5_9GAMM</name>
<proteinExistence type="predicted"/>
<dbReference type="InterPro" id="IPR002123">
    <property type="entry name" value="Plipid/glycerol_acylTrfase"/>
</dbReference>
<keyword evidence="4" id="KW-0812">Transmembrane</keyword>
<dbReference type="SUPFAM" id="SSF69593">
    <property type="entry name" value="Glycerol-3-phosphate (1)-acyltransferase"/>
    <property type="match status" value="1"/>
</dbReference>
<evidence type="ECO:0000256" key="2">
    <source>
        <dbReference type="ARBA" id="ARBA00022679"/>
    </source>
</evidence>
<keyword evidence="4" id="KW-1133">Transmembrane helix</keyword>
<dbReference type="AlphaFoldDB" id="A0A0K1XEQ5"/>
<dbReference type="Pfam" id="PF01553">
    <property type="entry name" value="Acyltransferase"/>
    <property type="match status" value="1"/>
</dbReference>
<dbReference type="EMBL" id="CP012365">
    <property type="protein sequence ID" value="AKX59734.1"/>
    <property type="molecule type" value="Genomic_DNA"/>
</dbReference>
<dbReference type="RefSeq" id="WP_053100906.1">
    <property type="nucleotide sequence ID" value="NZ_CP012365.1"/>
</dbReference>
<evidence type="ECO:0000256" key="1">
    <source>
        <dbReference type="ARBA" id="ARBA00005189"/>
    </source>
</evidence>
<keyword evidence="2 6" id="KW-0808">Transferase</keyword>
<gene>
    <name evidence="6" type="ORF">AKN88_07190</name>
</gene>
<dbReference type="STRING" id="1697053.AKN87_09585"/>
<dbReference type="SMART" id="SM00563">
    <property type="entry name" value="PlsC"/>
    <property type="match status" value="1"/>
</dbReference>
<reference evidence="6 7" key="1">
    <citation type="journal article" date="2015" name="Genome Announc.">
        <title>Genome Sequences of Oblitimonas alkaliphila gen. nov. sp. nov. (Proposed), a Novel Bacterium of the Pseudomonadaceae Family.</title>
        <authorList>
            <person name="Lauer A.C."/>
            <person name="Nicholson A.C."/>
            <person name="Humrighouse B.W."/>
            <person name="Emery B."/>
            <person name="Drobish A."/>
            <person name="Juieng P."/>
            <person name="Loparev V."/>
            <person name="McQuiston J.R."/>
        </authorList>
    </citation>
    <scope>NUCLEOTIDE SEQUENCE [LARGE SCALE GENOMIC DNA]</scope>
    <source>
        <strain evidence="6 7">E5571</strain>
    </source>
</reference>
<evidence type="ECO:0000259" key="5">
    <source>
        <dbReference type="SMART" id="SM00563"/>
    </source>
</evidence>